<sequence>MLRSKNLRRILEQALTKDICVCAVFNEDGVVLAHASAERDFSISSLRTSSIRTTASYLAGASQSDVLSMSKPASPSGSITSSLNDDLVDSSPRLSAREQLDDDLAIAASLWQGYENMASLIESKAEMDEEDDEVAAAAASTNELAMILVECEFGRVAVTRLGALRLFLLSKTTAPLGLLKATSDNLTKYLAGALQCPPNQIN</sequence>
<gene>
    <name evidence="1" type="ORF">DL89DRAFT_267310</name>
</gene>
<dbReference type="InterPro" id="IPR037587">
    <property type="entry name" value="LAMTOR2-like"/>
</dbReference>
<dbReference type="EMBL" id="MCFD01000006">
    <property type="protein sequence ID" value="ORX70082.1"/>
    <property type="molecule type" value="Genomic_DNA"/>
</dbReference>
<dbReference type="Gene3D" id="3.30.450.30">
    <property type="entry name" value="Dynein light chain 2a, cytoplasmic"/>
    <property type="match status" value="1"/>
</dbReference>
<dbReference type="RefSeq" id="XP_040743720.1">
    <property type="nucleotide sequence ID" value="XM_040887444.1"/>
</dbReference>
<dbReference type="GO" id="GO:0060090">
    <property type="term" value="F:molecular adaptor activity"/>
    <property type="evidence" value="ECO:0007669"/>
    <property type="project" value="InterPro"/>
</dbReference>
<evidence type="ECO:0008006" key="3">
    <source>
        <dbReference type="Google" id="ProtNLM"/>
    </source>
</evidence>
<dbReference type="AlphaFoldDB" id="A0A1Y1W9F8"/>
<evidence type="ECO:0000313" key="2">
    <source>
        <dbReference type="Proteomes" id="UP000193922"/>
    </source>
</evidence>
<dbReference type="PANTHER" id="PTHR13323">
    <property type="entry name" value="LATE ENDOSOMAL/LYSOSOMAL MP1 INTERACTING PROTEIN"/>
    <property type="match status" value="1"/>
</dbReference>
<dbReference type="GeneID" id="63804092"/>
<comment type="caution">
    <text evidence="1">The sequence shown here is derived from an EMBL/GenBank/DDBJ whole genome shotgun (WGS) entry which is preliminary data.</text>
</comment>
<dbReference type="GO" id="GO:0005085">
    <property type="term" value="F:guanyl-nucleotide exchange factor activity"/>
    <property type="evidence" value="ECO:0007669"/>
    <property type="project" value="InterPro"/>
</dbReference>
<name>A0A1Y1W9F8_9FUNG</name>
<dbReference type="OrthoDB" id="271745at2759"/>
<accession>A0A1Y1W9F8</accession>
<keyword evidence="2" id="KW-1185">Reference proteome</keyword>
<reference evidence="1 2" key="1">
    <citation type="submission" date="2016-07" db="EMBL/GenBank/DDBJ databases">
        <title>Pervasive Adenine N6-methylation of Active Genes in Fungi.</title>
        <authorList>
            <consortium name="DOE Joint Genome Institute"/>
            <person name="Mondo S.J."/>
            <person name="Dannebaum R.O."/>
            <person name="Kuo R.C."/>
            <person name="Labutti K."/>
            <person name="Haridas S."/>
            <person name="Kuo A."/>
            <person name="Salamov A."/>
            <person name="Ahrendt S.R."/>
            <person name="Lipzen A."/>
            <person name="Sullivan W."/>
            <person name="Andreopoulos W.B."/>
            <person name="Clum A."/>
            <person name="Lindquist E."/>
            <person name="Daum C."/>
            <person name="Ramamoorthy G.K."/>
            <person name="Gryganskyi A."/>
            <person name="Culley D."/>
            <person name="Magnuson J.K."/>
            <person name="James T.Y."/>
            <person name="O'Malley M.A."/>
            <person name="Stajich J.E."/>
            <person name="Spatafora J.W."/>
            <person name="Visel A."/>
            <person name="Grigoriev I.V."/>
        </authorList>
    </citation>
    <scope>NUCLEOTIDE SEQUENCE [LARGE SCALE GENOMIC DNA]</scope>
    <source>
        <strain evidence="1 2">ATCC 12442</strain>
    </source>
</reference>
<proteinExistence type="predicted"/>
<dbReference type="SUPFAM" id="SSF103196">
    <property type="entry name" value="Roadblock/LC7 domain"/>
    <property type="match status" value="1"/>
</dbReference>
<protein>
    <recommendedName>
        <fullName evidence="3">Roadblock/LAMTOR2 domain-containing protein</fullName>
    </recommendedName>
</protein>
<dbReference type="Proteomes" id="UP000193922">
    <property type="component" value="Unassembled WGS sequence"/>
</dbReference>
<dbReference type="GO" id="GO:0032008">
    <property type="term" value="P:positive regulation of TOR signaling"/>
    <property type="evidence" value="ECO:0007669"/>
    <property type="project" value="InterPro"/>
</dbReference>
<organism evidence="1 2">
    <name type="scientific">Linderina pennispora</name>
    <dbReference type="NCBI Taxonomy" id="61395"/>
    <lineage>
        <taxon>Eukaryota</taxon>
        <taxon>Fungi</taxon>
        <taxon>Fungi incertae sedis</taxon>
        <taxon>Zoopagomycota</taxon>
        <taxon>Kickxellomycotina</taxon>
        <taxon>Kickxellomycetes</taxon>
        <taxon>Kickxellales</taxon>
        <taxon>Kickxellaceae</taxon>
        <taxon>Linderina</taxon>
    </lineage>
</organism>
<evidence type="ECO:0000313" key="1">
    <source>
        <dbReference type="EMBL" id="ORX70082.1"/>
    </source>
</evidence>